<reference evidence="3" key="1">
    <citation type="journal article" date="2012" name="MBio">
        <title>Comparative genome analysis of Trichophyton rubrum and related dermatophytes reveals candidate genes involved in infection.</title>
        <authorList>
            <person name="Martinez D.A."/>
            <person name="Oliver B.G."/>
            <person name="Graeser Y."/>
            <person name="Goldberg J.M."/>
            <person name="Li W."/>
            <person name="Martinez-Rossi N.M."/>
            <person name="Monod M."/>
            <person name="Shelest E."/>
            <person name="Barton R.C."/>
            <person name="Birch E."/>
            <person name="Brakhage A.A."/>
            <person name="Chen Z."/>
            <person name="Gurr S.J."/>
            <person name="Heiman D."/>
            <person name="Heitman J."/>
            <person name="Kosti I."/>
            <person name="Rossi A."/>
            <person name="Saif S."/>
            <person name="Samalova M."/>
            <person name="Saunders C.W."/>
            <person name="Shea T."/>
            <person name="Summerbell R.C."/>
            <person name="Xu J."/>
            <person name="Young S."/>
            <person name="Zeng Q."/>
            <person name="Birren B.W."/>
            <person name="Cuomo C.A."/>
            <person name="White T.C."/>
        </authorList>
    </citation>
    <scope>NUCLEOTIDE SEQUENCE [LARGE SCALE GENOMIC DNA]</scope>
    <source>
        <strain evidence="3">ATCC MYA-4604 / CBS 118893</strain>
    </source>
</reference>
<dbReference type="InParanoid" id="E4UV58"/>
<name>E4UV58_ARTGP</name>
<dbReference type="Proteomes" id="UP000002669">
    <property type="component" value="Unassembled WGS sequence"/>
</dbReference>
<dbReference type="OrthoDB" id="4174183at2759"/>
<evidence type="ECO:0000313" key="3">
    <source>
        <dbReference type="Proteomes" id="UP000002669"/>
    </source>
</evidence>
<gene>
    <name evidence="2" type="ORF">MGYG_05188</name>
</gene>
<feature type="compositionally biased region" description="Polar residues" evidence="1">
    <location>
        <begin position="107"/>
        <end position="119"/>
    </location>
</feature>
<organism evidence="3">
    <name type="scientific">Arthroderma gypseum (strain ATCC MYA-4604 / CBS 118893)</name>
    <name type="common">Microsporum gypseum</name>
    <dbReference type="NCBI Taxonomy" id="535722"/>
    <lineage>
        <taxon>Eukaryota</taxon>
        <taxon>Fungi</taxon>
        <taxon>Dikarya</taxon>
        <taxon>Ascomycota</taxon>
        <taxon>Pezizomycotina</taxon>
        <taxon>Eurotiomycetes</taxon>
        <taxon>Eurotiomycetidae</taxon>
        <taxon>Onygenales</taxon>
        <taxon>Arthrodermataceae</taxon>
        <taxon>Nannizzia</taxon>
    </lineage>
</organism>
<dbReference type="HOGENOM" id="CLU_062299_0_0_1"/>
<dbReference type="eggNOG" id="ENOG502SBXC">
    <property type="taxonomic scope" value="Eukaryota"/>
</dbReference>
<feature type="compositionally biased region" description="Basic and acidic residues" evidence="1">
    <location>
        <begin position="196"/>
        <end position="208"/>
    </location>
</feature>
<sequence length="208" mass="22186">MLLCRHKKETAESVVSPTVEKAPEPEPCGELDGSKYRAEMFTPLEGSTFAGSPRKYADSPSIGSATTISPSTQSIVWSNEKIVMQSAVPAPSRGLGSYSAVNPGGSITTISELPTSANSPRVPDPKRLDDSPSATSSPHPSSLSPPSQRVSQGVQLTVTTPEGVILRPNLHDSPAQQHQQCHELETPQHVMSFMDYPDKSHKKDGPSS</sequence>
<dbReference type="VEuPathDB" id="FungiDB:MGYG_05188"/>
<dbReference type="STRING" id="535722.E4UV58"/>
<dbReference type="RefSeq" id="XP_003172596.1">
    <property type="nucleotide sequence ID" value="XM_003172548.1"/>
</dbReference>
<feature type="region of interest" description="Disordered" evidence="1">
    <location>
        <begin position="46"/>
        <end position="71"/>
    </location>
</feature>
<feature type="compositionally biased region" description="Low complexity" evidence="1">
    <location>
        <begin position="131"/>
        <end position="147"/>
    </location>
</feature>
<dbReference type="OMA" id="CHELETP"/>
<feature type="compositionally biased region" description="Polar residues" evidence="1">
    <location>
        <begin position="148"/>
        <end position="160"/>
    </location>
</feature>
<accession>E4UV58</accession>
<dbReference type="AlphaFoldDB" id="E4UV58"/>
<protein>
    <submittedName>
        <fullName evidence="2">Uncharacterized protein</fullName>
    </submittedName>
</protein>
<feature type="compositionally biased region" description="Polar residues" evidence="1">
    <location>
        <begin position="61"/>
        <end position="71"/>
    </location>
</feature>
<dbReference type="EMBL" id="DS989825">
    <property type="protein sequence ID" value="EFR02185.1"/>
    <property type="molecule type" value="Genomic_DNA"/>
</dbReference>
<dbReference type="GeneID" id="10027869"/>
<keyword evidence="3" id="KW-1185">Reference proteome</keyword>
<feature type="region of interest" description="Disordered" evidence="1">
    <location>
        <begin position="107"/>
        <end position="208"/>
    </location>
</feature>
<feature type="region of interest" description="Disordered" evidence="1">
    <location>
        <begin position="1"/>
        <end position="33"/>
    </location>
</feature>
<evidence type="ECO:0000256" key="1">
    <source>
        <dbReference type="SAM" id="MobiDB-lite"/>
    </source>
</evidence>
<evidence type="ECO:0000313" key="2">
    <source>
        <dbReference type="EMBL" id="EFR02185.1"/>
    </source>
</evidence>
<proteinExistence type="predicted"/>